<protein>
    <submittedName>
        <fullName evidence="1">Uncharacterized protein</fullName>
    </submittedName>
</protein>
<sequence>MKIEVKEVVCDWGIFINGELSKDLIFNSKANAEEVKRIIELDIENKRFDSVHQKVNITKGEDRMLNQFRKASFIDVGIVDYSGTVPQVLLSNETRLVDAYLYPELVKVLDEKG</sequence>
<accession>A0AAE6YLM7</accession>
<dbReference type="Proteomes" id="UP000501558">
    <property type="component" value="Chromosome"/>
</dbReference>
<evidence type="ECO:0000313" key="2">
    <source>
        <dbReference type="Proteomes" id="UP000501558"/>
    </source>
</evidence>
<evidence type="ECO:0000313" key="1">
    <source>
        <dbReference type="EMBL" id="QIW58315.1"/>
    </source>
</evidence>
<dbReference type="EMBL" id="CP047628">
    <property type="protein sequence ID" value="QIW58315.1"/>
    <property type="molecule type" value="Genomic_DNA"/>
</dbReference>
<proteinExistence type="predicted"/>
<reference evidence="1 2" key="1">
    <citation type="submission" date="2019-12" db="EMBL/GenBank/DDBJ databases">
        <title>Whole genome sequences of Lactococcus raffinolactis strains isolated from sewage.</title>
        <authorList>
            <person name="Ybazeta G."/>
            <person name="Ross M."/>
            <person name="Brabant-Kirwan D."/>
            <person name="Saleh M."/>
            <person name="Dillon J.A."/>
            <person name="Splinter K."/>
            <person name="Nokhbeh R."/>
        </authorList>
    </citation>
    <scope>NUCLEOTIDE SEQUENCE [LARGE SCALE GENOMIC DNA]</scope>
    <source>
        <strain evidence="1 2">Lr_19_14</strain>
    </source>
</reference>
<keyword evidence="2" id="KW-1185">Reference proteome</keyword>
<gene>
    <name evidence="1" type="ORF">GU334_05100</name>
</gene>
<dbReference type="RefSeq" id="WP_167840888.1">
    <property type="nucleotide sequence ID" value="NZ_CP047628.1"/>
</dbReference>
<name>A0AAE6YLM7_9LACT</name>
<dbReference type="AlphaFoldDB" id="A0AAE6YLM7"/>
<organism evidence="1 2">
    <name type="scientific">Pseudolactococcus raffinolactis</name>
    <dbReference type="NCBI Taxonomy" id="1366"/>
    <lineage>
        <taxon>Bacteria</taxon>
        <taxon>Bacillati</taxon>
        <taxon>Bacillota</taxon>
        <taxon>Bacilli</taxon>
        <taxon>Lactobacillales</taxon>
        <taxon>Streptococcaceae</taxon>
        <taxon>Pseudolactococcus</taxon>
    </lineage>
</organism>